<dbReference type="AlphaFoldDB" id="A0A4Z1T706"/>
<dbReference type="EMBL" id="VDLU01000001">
    <property type="protein sequence ID" value="TNJ29853.1"/>
    <property type="molecule type" value="Genomic_DNA"/>
</dbReference>
<dbReference type="GO" id="GO:0042273">
    <property type="term" value="P:ribosomal large subunit biogenesis"/>
    <property type="evidence" value="ECO:0007669"/>
    <property type="project" value="UniProtKB-ARBA"/>
</dbReference>
<gene>
    <name evidence="7" type="ORF">GMRT_15528</name>
</gene>
<comment type="function">
    <text evidence="6">Involved in the biogenesis of the 60S ribosomal subunit. May play a part in the quality control of pre-60S particles.</text>
</comment>
<dbReference type="OrthoDB" id="1847590at2759"/>
<comment type="similarity">
    <text evidence="2 6">Belongs to the eukaryotic ribosomal protein eS8 family. Ribosome biogenesis protein NSA2 subfamily.</text>
</comment>
<keyword evidence="5 6" id="KW-0539">Nucleus</keyword>
<dbReference type="CDD" id="cd11381">
    <property type="entry name" value="NSA2"/>
    <property type="match status" value="1"/>
</dbReference>
<keyword evidence="8" id="KW-1185">Reference proteome</keyword>
<dbReference type="FunFam" id="2.40.10.310:FF:000001">
    <property type="entry name" value="NSA2, ribosome biogenesis homolog"/>
    <property type="match status" value="1"/>
</dbReference>
<proteinExistence type="inferred from homology"/>
<keyword evidence="7" id="KW-0689">Ribosomal protein</keyword>
<evidence type="ECO:0000313" key="7">
    <source>
        <dbReference type="EMBL" id="TNJ29853.1"/>
    </source>
</evidence>
<protein>
    <recommendedName>
        <fullName evidence="6">Ribosome biogenesis protein NSA2 homolog</fullName>
    </recommendedName>
</protein>
<reference evidence="7 8" key="1">
    <citation type="submission" date="2019-05" db="EMBL/GenBank/DDBJ databases">
        <title>The compact genome of Giardia muris reveals important steps in the evolution of intestinal protozoan parasites.</title>
        <authorList>
            <person name="Xu F."/>
            <person name="Jimenez-Gonzalez A."/>
            <person name="Einarsson E."/>
            <person name="Astvaldsson A."/>
            <person name="Peirasmaki D."/>
            <person name="Eckmann L."/>
            <person name="Andersson J.O."/>
            <person name="Svard S.G."/>
            <person name="Jerlstrom-Hultqvist J."/>
        </authorList>
    </citation>
    <scope>NUCLEOTIDE SEQUENCE [LARGE SCALE GENOMIC DNA]</scope>
    <source>
        <strain evidence="7 8">Roberts-Thomson</strain>
    </source>
</reference>
<dbReference type="InterPro" id="IPR022309">
    <property type="entry name" value="Ribosomal_Se8/biogenesis_NSA2"/>
</dbReference>
<keyword evidence="4 6" id="KW-0698">rRNA processing</keyword>
<comment type="subunit">
    <text evidence="6">Component of the pre-66S ribosomal particle.</text>
</comment>
<dbReference type="InterPro" id="IPR039411">
    <property type="entry name" value="NSA2_fam"/>
</dbReference>
<dbReference type="Gene3D" id="2.40.10.310">
    <property type="match status" value="1"/>
</dbReference>
<evidence type="ECO:0000313" key="8">
    <source>
        <dbReference type="Proteomes" id="UP000315496"/>
    </source>
</evidence>
<keyword evidence="6" id="KW-0687">Ribonucleoprotein</keyword>
<evidence type="ECO:0000256" key="1">
    <source>
        <dbReference type="ARBA" id="ARBA00004604"/>
    </source>
</evidence>
<name>A0A4Z1T706_GIAMU</name>
<comment type="subcellular location">
    <subcellularLocation>
        <location evidence="1 6">Nucleus</location>
        <location evidence="1 6">Nucleolus</location>
    </subcellularLocation>
</comment>
<dbReference type="Pfam" id="PF01201">
    <property type="entry name" value="Ribosomal_S8e"/>
    <property type="match status" value="1"/>
</dbReference>
<dbReference type="PANTHER" id="PTHR12642">
    <property type="entry name" value="RIBOSOME BIOGENESIS PROTEIN NSA2 HOMOLOG"/>
    <property type="match status" value="1"/>
</dbReference>
<sequence length="260" mass="29951">MPQGEHIRLWQKRFGRRLDHEERLRKREAREAHVRARKARQLIGIKAKLFAEGRRKEKIQMKKMIRKHGERVAKRQGTEPVLEGAVPAYLLDRAHENRAKVLSTLVKQKKKTRAGKWDVPIPKVDPIAEDEVFKVLRTGKRRSKQWKRVITKATFVGPGFTRKAPKYERFIRPSALRYRHAHVVHPELKSTHMLEIIGVKKNPSSHLYTDLGVMTKGTVIEVNVADLGLVTQSGKIVWGKYAQVTNHPERDGCVNAVLLV</sequence>
<dbReference type="GO" id="GO:0006364">
    <property type="term" value="P:rRNA processing"/>
    <property type="evidence" value="ECO:0007669"/>
    <property type="project" value="UniProtKB-KW"/>
</dbReference>
<dbReference type="Proteomes" id="UP000315496">
    <property type="component" value="Chromosome 1"/>
</dbReference>
<evidence type="ECO:0000256" key="2">
    <source>
        <dbReference type="ARBA" id="ARBA00005424"/>
    </source>
</evidence>
<accession>A0A4Z1T706</accession>
<evidence type="ECO:0000256" key="5">
    <source>
        <dbReference type="ARBA" id="ARBA00023242"/>
    </source>
</evidence>
<keyword evidence="3 6" id="KW-0690">Ribosome biogenesis</keyword>
<dbReference type="VEuPathDB" id="GiardiaDB:GMRT_15528"/>
<evidence type="ECO:0000256" key="6">
    <source>
        <dbReference type="RuleBase" id="RU367114"/>
    </source>
</evidence>
<comment type="caution">
    <text evidence="7">The sequence shown here is derived from an EMBL/GenBank/DDBJ whole genome shotgun (WGS) entry which is preliminary data.</text>
</comment>
<dbReference type="GO" id="GO:0005730">
    <property type="term" value="C:nucleolus"/>
    <property type="evidence" value="ECO:0007669"/>
    <property type="project" value="UniProtKB-SubCell"/>
</dbReference>
<organism evidence="7 8">
    <name type="scientific">Giardia muris</name>
    <dbReference type="NCBI Taxonomy" id="5742"/>
    <lineage>
        <taxon>Eukaryota</taxon>
        <taxon>Metamonada</taxon>
        <taxon>Diplomonadida</taxon>
        <taxon>Hexamitidae</taxon>
        <taxon>Giardiinae</taxon>
        <taxon>Giardia</taxon>
    </lineage>
</organism>
<dbReference type="GO" id="GO:0005840">
    <property type="term" value="C:ribosome"/>
    <property type="evidence" value="ECO:0007669"/>
    <property type="project" value="UniProtKB-KW"/>
</dbReference>
<evidence type="ECO:0000256" key="4">
    <source>
        <dbReference type="ARBA" id="ARBA00022552"/>
    </source>
</evidence>
<dbReference type="GO" id="GO:0030684">
    <property type="term" value="C:preribosome"/>
    <property type="evidence" value="ECO:0007669"/>
    <property type="project" value="UniProtKB-ARBA"/>
</dbReference>
<evidence type="ECO:0000256" key="3">
    <source>
        <dbReference type="ARBA" id="ARBA00022517"/>
    </source>
</evidence>